<dbReference type="EMBL" id="SPUH01000001">
    <property type="protein sequence ID" value="TKS54791.1"/>
    <property type="molecule type" value="Genomic_DNA"/>
</dbReference>
<feature type="transmembrane region" description="Helical" evidence="8">
    <location>
        <begin position="626"/>
        <end position="652"/>
    </location>
</feature>
<feature type="coiled-coil region" evidence="7">
    <location>
        <begin position="57"/>
        <end position="84"/>
    </location>
</feature>
<evidence type="ECO:0000256" key="8">
    <source>
        <dbReference type="SAM" id="Phobius"/>
    </source>
</evidence>
<dbReference type="PANTHER" id="PTHR30347:SF9">
    <property type="entry name" value="MINICONDUCTANCE MECHANOSENSITIVE CHANNEL MSCM"/>
    <property type="match status" value="1"/>
</dbReference>
<feature type="transmembrane region" description="Helical" evidence="8">
    <location>
        <begin position="503"/>
        <end position="525"/>
    </location>
</feature>
<evidence type="ECO:0000256" key="2">
    <source>
        <dbReference type="ARBA" id="ARBA00008017"/>
    </source>
</evidence>
<dbReference type="InterPro" id="IPR022249">
    <property type="entry name" value="DUF3772"/>
</dbReference>
<dbReference type="InterPro" id="IPR010920">
    <property type="entry name" value="LSM_dom_sf"/>
</dbReference>
<evidence type="ECO:0000313" key="12">
    <source>
        <dbReference type="EMBL" id="TKS54791.1"/>
    </source>
</evidence>
<feature type="domain" description="DUF3772" evidence="10">
    <location>
        <begin position="155"/>
        <end position="214"/>
    </location>
</feature>
<dbReference type="Pfam" id="PF12607">
    <property type="entry name" value="DUF3772"/>
    <property type="match status" value="1"/>
</dbReference>
<evidence type="ECO:0000256" key="6">
    <source>
        <dbReference type="ARBA" id="ARBA00023136"/>
    </source>
</evidence>
<dbReference type="InterPro" id="IPR052702">
    <property type="entry name" value="MscS-like_channel"/>
</dbReference>
<sequence>MTPAPRLRCSSARSMPPALGRSLPARIAVALLWLLLMAPALALAQSTAESTAPVPAAEAAAATLDTADDELLALRERLDETSDTAGFVQLRDAAVALDVRVQDAVRTLEAELAGVQGRLDELGPVPEDAAGEDAGIRARRAELAARVSVLDGAVKRGRLLGIDIRDVREAITSTQSRQLGEQLSQRYGSPLTPRLWHAVATDFPSDRQRVEAFLGLLERSVRDGVARFGVPVAIGVVLLAGVLAWPVRRLLRRAGRRFALRHTPGDSRLRRTALAGWLVVSSLLCIGVAAWLLSHLLRWGDPPVAVMDQLANALVAAAVYGALVASLGNSLLMRAAPEWRLPPLSEDLVGGLRPYPWLAGGLVFVDRLVEGVMVAINPHAALAATVTGAVALSYALLAISVRRRQLPLGGGTDTVAVAAWVRVLLTLVRLAVLALVVALALGYFQLALLIGREVVWVGVVAMGLYLAWVGIDDLCGLMFGDDGRVATATARATGIRPHRLRQAGLILAAIGRVLLVLIAIALVLAPLGTSFSGWRELVAVAATGLHIGEVVISPSGVLRAVLIFGGGWMAVQALHGWLVERYLPATDLDAASRNSVATVARYFGITVVLALGLAALGIGIQQIGLVVGALSVGIGFGLQAITQNFISGLILLAERPVKIGDWVRVGDFEGDVQRISVRATEIRVADRSTVIVPNSELITKPLRNMTLANPLGRVLLQFPVPLDTDVDRLRDILLETFAAHPAVLDDPAPSQTLDGIAATGISVTAVGFTDSPRSAGGVRSELLFTLLRRLREEGIRLAPMAQSIRVLRDEAGLFVQDDPAAEDGA</sequence>
<reference evidence="12 13" key="1">
    <citation type="submission" date="2019-01" db="EMBL/GenBank/DDBJ databases">
        <authorList>
            <person name="Zhang S."/>
        </authorList>
    </citation>
    <scope>NUCLEOTIDE SEQUENCE [LARGE SCALE GENOMIC DNA]</scope>
    <source>
        <strain evidence="12 13">1626</strain>
    </source>
</reference>
<comment type="caution">
    <text evidence="12">The sequence shown here is derived from an EMBL/GenBank/DDBJ whole genome shotgun (WGS) entry which is preliminary data.</text>
</comment>
<evidence type="ECO:0000259" key="9">
    <source>
        <dbReference type="Pfam" id="PF00924"/>
    </source>
</evidence>
<dbReference type="Pfam" id="PF00924">
    <property type="entry name" value="MS_channel_2nd"/>
    <property type="match status" value="1"/>
</dbReference>
<dbReference type="Pfam" id="PF21082">
    <property type="entry name" value="MS_channel_3rd"/>
    <property type="match status" value="1"/>
</dbReference>
<keyword evidence="6 8" id="KW-0472">Membrane</keyword>
<dbReference type="Gene3D" id="2.30.30.60">
    <property type="match status" value="1"/>
</dbReference>
<dbReference type="Gene3D" id="3.30.70.100">
    <property type="match status" value="1"/>
</dbReference>
<dbReference type="SUPFAM" id="SSF50182">
    <property type="entry name" value="Sm-like ribonucleoproteins"/>
    <property type="match status" value="1"/>
</dbReference>
<feature type="transmembrane region" description="Helical" evidence="8">
    <location>
        <begin position="313"/>
        <end position="332"/>
    </location>
</feature>
<comment type="similarity">
    <text evidence="2">Belongs to the MscS (TC 1.A.23) family.</text>
</comment>
<feature type="transmembrane region" description="Helical" evidence="8">
    <location>
        <begin position="599"/>
        <end position="620"/>
    </location>
</feature>
<keyword evidence="3" id="KW-1003">Cell membrane</keyword>
<evidence type="ECO:0000256" key="7">
    <source>
        <dbReference type="SAM" id="Coils"/>
    </source>
</evidence>
<feature type="domain" description="Mechanosensitive ion channel MscS" evidence="9">
    <location>
        <begin position="641"/>
        <end position="706"/>
    </location>
</feature>
<dbReference type="PANTHER" id="PTHR30347">
    <property type="entry name" value="POTASSIUM CHANNEL RELATED"/>
    <property type="match status" value="1"/>
</dbReference>
<organism evidence="12 13">
    <name type="scientific">Luteimonas yindakuii</name>
    <dbReference type="NCBI Taxonomy" id="2565782"/>
    <lineage>
        <taxon>Bacteria</taxon>
        <taxon>Pseudomonadati</taxon>
        <taxon>Pseudomonadota</taxon>
        <taxon>Gammaproteobacteria</taxon>
        <taxon>Lysobacterales</taxon>
        <taxon>Lysobacteraceae</taxon>
        <taxon>Luteimonas</taxon>
    </lineage>
</organism>
<gene>
    <name evidence="12" type="ORF">E4582_08470</name>
</gene>
<name>A0A4Z1RME4_9GAMM</name>
<evidence type="ECO:0000256" key="3">
    <source>
        <dbReference type="ARBA" id="ARBA00022475"/>
    </source>
</evidence>
<dbReference type="GO" id="GO:0005886">
    <property type="term" value="C:plasma membrane"/>
    <property type="evidence" value="ECO:0007669"/>
    <property type="project" value="UniProtKB-SubCell"/>
</dbReference>
<dbReference type="InterPro" id="IPR011014">
    <property type="entry name" value="MscS_channel_TM-2"/>
</dbReference>
<feature type="domain" description="Mechanosensitive ion channel MscS C-terminal" evidence="11">
    <location>
        <begin position="715"/>
        <end position="796"/>
    </location>
</feature>
<feature type="transmembrane region" description="Helical" evidence="8">
    <location>
        <begin position="228"/>
        <end position="251"/>
    </location>
</feature>
<keyword evidence="4 8" id="KW-0812">Transmembrane</keyword>
<evidence type="ECO:0000256" key="5">
    <source>
        <dbReference type="ARBA" id="ARBA00022989"/>
    </source>
</evidence>
<protein>
    <submittedName>
        <fullName evidence="12">DUF3772 domain-containing protein</fullName>
    </submittedName>
</protein>
<dbReference type="InterPro" id="IPR023408">
    <property type="entry name" value="MscS_beta-dom_sf"/>
</dbReference>
<dbReference type="InterPro" id="IPR006685">
    <property type="entry name" value="MscS_channel_2nd"/>
</dbReference>
<dbReference type="InterPro" id="IPR049278">
    <property type="entry name" value="MS_channel_C"/>
</dbReference>
<accession>A0A4Z1RME4</accession>
<feature type="transmembrane region" description="Helical" evidence="8">
    <location>
        <begin position="380"/>
        <end position="399"/>
    </location>
</feature>
<evidence type="ECO:0000259" key="11">
    <source>
        <dbReference type="Pfam" id="PF21082"/>
    </source>
</evidence>
<dbReference type="AlphaFoldDB" id="A0A4Z1RME4"/>
<feature type="transmembrane region" description="Helical" evidence="8">
    <location>
        <begin position="454"/>
        <end position="471"/>
    </location>
</feature>
<dbReference type="SUPFAM" id="SSF82689">
    <property type="entry name" value="Mechanosensitive channel protein MscS (YggB), C-terminal domain"/>
    <property type="match status" value="1"/>
</dbReference>
<evidence type="ECO:0000259" key="10">
    <source>
        <dbReference type="Pfam" id="PF12607"/>
    </source>
</evidence>
<feature type="transmembrane region" description="Helical" evidence="8">
    <location>
        <begin position="419"/>
        <end position="442"/>
    </location>
</feature>
<dbReference type="SUPFAM" id="SSF82861">
    <property type="entry name" value="Mechanosensitive channel protein MscS (YggB), transmembrane region"/>
    <property type="match status" value="1"/>
</dbReference>
<keyword evidence="5 8" id="KW-1133">Transmembrane helix</keyword>
<feature type="transmembrane region" description="Helical" evidence="8">
    <location>
        <begin position="560"/>
        <end position="579"/>
    </location>
</feature>
<proteinExistence type="inferred from homology"/>
<feature type="transmembrane region" description="Helical" evidence="8">
    <location>
        <begin position="272"/>
        <end position="293"/>
    </location>
</feature>
<keyword evidence="7" id="KW-0175">Coiled coil</keyword>
<dbReference type="GO" id="GO:0008381">
    <property type="term" value="F:mechanosensitive monoatomic ion channel activity"/>
    <property type="evidence" value="ECO:0007669"/>
    <property type="project" value="UniProtKB-ARBA"/>
</dbReference>
<dbReference type="Proteomes" id="UP000298681">
    <property type="component" value="Unassembled WGS sequence"/>
</dbReference>
<evidence type="ECO:0000256" key="4">
    <source>
        <dbReference type="ARBA" id="ARBA00022692"/>
    </source>
</evidence>
<dbReference type="InterPro" id="IPR011066">
    <property type="entry name" value="MscS_channel_C_sf"/>
</dbReference>
<evidence type="ECO:0000256" key="1">
    <source>
        <dbReference type="ARBA" id="ARBA00004651"/>
    </source>
</evidence>
<comment type="subcellular location">
    <subcellularLocation>
        <location evidence="1">Cell membrane</location>
        <topology evidence="1">Multi-pass membrane protein</topology>
    </subcellularLocation>
</comment>
<keyword evidence="13" id="KW-1185">Reference proteome</keyword>
<dbReference type="Gene3D" id="1.10.287.1260">
    <property type="match status" value="1"/>
</dbReference>
<evidence type="ECO:0000313" key="13">
    <source>
        <dbReference type="Proteomes" id="UP000298681"/>
    </source>
</evidence>